<dbReference type="Gene3D" id="1.20.1290.10">
    <property type="entry name" value="AhpD-like"/>
    <property type="match status" value="1"/>
</dbReference>
<sequence length="83" mass="8684">MYSRAGLDLRDRELITVAICTALGTAAPQLRLHIGGCLNVGGTRDEIVEVITQMAVYAGFPAALNALAAAREVFDSPAGEPGR</sequence>
<evidence type="ECO:0000313" key="2">
    <source>
        <dbReference type="EMBL" id="MEJ2870523.1"/>
    </source>
</evidence>
<name>A0ABU8MU97_9PSEU</name>
<dbReference type="InterPro" id="IPR052512">
    <property type="entry name" value="4CMD/NDH-1_regulator"/>
</dbReference>
<feature type="domain" description="Carboxymuconolactone decarboxylase-like" evidence="1">
    <location>
        <begin position="4"/>
        <end position="72"/>
    </location>
</feature>
<organism evidence="2 3">
    <name type="scientific">Actinomycetospora aurantiaca</name>
    <dbReference type="NCBI Taxonomy" id="3129233"/>
    <lineage>
        <taxon>Bacteria</taxon>
        <taxon>Bacillati</taxon>
        <taxon>Actinomycetota</taxon>
        <taxon>Actinomycetes</taxon>
        <taxon>Pseudonocardiales</taxon>
        <taxon>Pseudonocardiaceae</taxon>
        <taxon>Actinomycetospora</taxon>
    </lineage>
</organism>
<dbReference type="EMBL" id="JBBEGN010000013">
    <property type="protein sequence ID" value="MEJ2870523.1"/>
    <property type="molecule type" value="Genomic_DNA"/>
</dbReference>
<gene>
    <name evidence="2" type="ORF">WCD74_22335</name>
</gene>
<dbReference type="InterPro" id="IPR003779">
    <property type="entry name" value="CMD-like"/>
</dbReference>
<dbReference type="SUPFAM" id="SSF69118">
    <property type="entry name" value="AhpD-like"/>
    <property type="match status" value="1"/>
</dbReference>
<comment type="caution">
    <text evidence="2">The sequence shown here is derived from an EMBL/GenBank/DDBJ whole genome shotgun (WGS) entry which is preliminary data.</text>
</comment>
<accession>A0ABU8MU97</accession>
<evidence type="ECO:0000313" key="3">
    <source>
        <dbReference type="Proteomes" id="UP001385809"/>
    </source>
</evidence>
<evidence type="ECO:0000259" key="1">
    <source>
        <dbReference type="Pfam" id="PF02627"/>
    </source>
</evidence>
<dbReference type="PANTHER" id="PTHR33570:SF10">
    <property type="entry name" value="GAMMA-CARBOXYMUCONOLACTONE DECARBOXYLASE"/>
    <property type="match status" value="1"/>
</dbReference>
<dbReference type="PANTHER" id="PTHR33570">
    <property type="entry name" value="4-CARBOXYMUCONOLACTONE DECARBOXYLASE FAMILY PROTEIN"/>
    <property type="match status" value="1"/>
</dbReference>
<dbReference type="InterPro" id="IPR029032">
    <property type="entry name" value="AhpD-like"/>
</dbReference>
<dbReference type="Pfam" id="PF02627">
    <property type="entry name" value="CMD"/>
    <property type="match status" value="1"/>
</dbReference>
<reference evidence="2 3" key="1">
    <citation type="submission" date="2024-03" db="EMBL/GenBank/DDBJ databases">
        <title>Actinomycetospora sp. OC33-EN08, a novel actinomycete isolated from wild orchid (Aerides multiflora).</title>
        <authorList>
            <person name="Suriyachadkun C."/>
        </authorList>
    </citation>
    <scope>NUCLEOTIDE SEQUENCE [LARGE SCALE GENOMIC DNA]</scope>
    <source>
        <strain evidence="2 3">OC33-EN08</strain>
    </source>
</reference>
<proteinExistence type="predicted"/>
<dbReference type="Proteomes" id="UP001385809">
    <property type="component" value="Unassembled WGS sequence"/>
</dbReference>
<protein>
    <submittedName>
        <fullName evidence="2">Carboxymuconolactone decarboxylase family protein</fullName>
    </submittedName>
</protein>
<keyword evidence="3" id="KW-1185">Reference proteome</keyword>
<dbReference type="RefSeq" id="WP_337697094.1">
    <property type="nucleotide sequence ID" value="NZ_JBBEGN010000013.1"/>
</dbReference>